<sequence>MNTCICVANSHSSTSMEQVLTKVNGALGEAIDALSGPLQATRLSTLQASDFSLPDKESSELATRTIDLADRLLRLVQPPATQLAESFLAYLDTKCLCAAVEHGIPDLLAAGPQTLDELAAHSALQPLRLKQIMPVLYNNGIFTYDAGTSRYANNASSTLLLSEHWTQWHRWVSLYGNEFYDFAARIPAAIRAGETRSAAQMTEGIASDQNLFAYYAQQPGMQEKFHGALGASAVAQSPGLLADYAWAELGDATVLDIGGGGGSFIHSLLRAHGELRGALLELASVVDLVWPKFFAHGGEFADVASRMTALHVGDFLHAVPEYEIYTMKWCLHNWGDEDVMRILRVVRKAIRVTPRARMIIIESVLDDGRSSRIWRYGNVTMMSAVNGQERTVAEWRDLAGRTAWKVAAVVDMRNVWAKAIELRPDTVALSNTVNGNIH</sequence>
<dbReference type="GO" id="GO:0032259">
    <property type="term" value="P:methylation"/>
    <property type="evidence" value="ECO:0007669"/>
    <property type="project" value="UniProtKB-KW"/>
</dbReference>
<name>A0A9W4XX38_9PLEO</name>
<dbReference type="PANTHER" id="PTHR43712:SF2">
    <property type="entry name" value="O-METHYLTRANSFERASE CICE"/>
    <property type="match status" value="1"/>
</dbReference>
<dbReference type="Gene3D" id="3.40.50.150">
    <property type="entry name" value="Vaccinia Virus protein VP39"/>
    <property type="match status" value="1"/>
</dbReference>
<dbReference type="OrthoDB" id="1606438at2759"/>
<comment type="caution">
    <text evidence="6">The sequence shown here is derived from an EMBL/GenBank/DDBJ whole genome shotgun (WGS) entry which is preliminary data.</text>
</comment>
<dbReference type="GO" id="GO:0008171">
    <property type="term" value="F:O-methyltransferase activity"/>
    <property type="evidence" value="ECO:0007669"/>
    <property type="project" value="InterPro"/>
</dbReference>
<dbReference type="InterPro" id="IPR012967">
    <property type="entry name" value="COMT_dimerisation"/>
</dbReference>
<proteinExistence type="predicted"/>
<evidence type="ECO:0000256" key="1">
    <source>
        <dbReference type="ARBA" id="ARBA00022603"/>
    </source>
</evidence>
<dbReference type="Pfam" id="PF08100">
    <property type="entry name" value="Dimerisation"/>
    <property type="match status" value="1"/>
</dbReference>
<evidence type="ECO:0000256" key="3">
    <source>
        <dbReference type="ARBA" id="ARBA00022691"/>
    </source>
</evidence>
<dbReference type="Pfam" id="PF00891">
    <property type="entry name" value="Methyltransf_2"/>
    <property type="match status" value="1"/>
</dbReference>
<accession>A0A9W4XX38</accession>
<evidence type="ECO:0000259" key="4">
    <source>
        <dbReference type="Pfam" id="PF00891"/>
    </source>
</evidence>
<keyword evidence="7" id="KW-1185">Reference proteome</keyword>
<feature type="domain" description="O-methyltransferase C-terminal" evidence="4">
    <location>
        <begin position="191"/>
        <end position="402"/>
    </location>
</feature>
<reference evidence="6" key="1">
    <citation type="submission" date="2023-01" db="EMBL/GenBank/DDBJ databases">
        <authorList>
            <person name="Van Ghelder C."/>
            <person name="Rancurel C."/>
        </authorList>
    </citation>
    <scope>NUCLEOTIDE SEQUENCE</scope>
    <source>
        <strain evidence="6">CNCM I-4278</strain>
    </source>
</reference>
<dbReference type="AlphaFoldDB" id="A0A9W4XX38"/>
<evidence type="ECO:0000313" key="6">
    <source>
        <dbReference type="EMBL" id="CAI6337012.1"/>
    </source>
</evidence>
<feature type="domain" description="O-methyltransferase dimerisation" evidence="5">
    <location>
        <begin position="87"/>
        <end position="162"/>
    </location>
</feature>
<dbReference type="InterPro" id="IPR016461">
    <property type="entry name" value="COMT-like"/>
</dbReference>
<dbReference type="SUPFAM" id="SSF53335">
    <property type="entry name" value="S-adenosyl-L-methionine-dependent methyltransferases"/>
    <property type="match status" value="1"/>
</dbReference>
<dbReference type="Gene3D" id="1.10.10.10">
    <property type="entry name" value="Winged helix-like DNA-binding domain superfamily/Winged helix DNA-binding domain"/>
    <property type="match status" value="1"/>
</dbReference>
<dbReference type="PROSITE" id="PS51683">
    <property type="entry name" value="SAM_OMT_II"/>
    <property type="match status" value="1"/>
</dbReference>
<dbReference type="InterPro" id="IPR036390">
    <property type="entry name" value="WH_DNA-bd_sf"/>
</dbReference>
<organism evidence="6 7">
    <name type="scientific">Periconia digitata</name>
    <dbReference type="NCBI Taxonomy" id="1303443"/>
    <lineage>
        <taxon>Eukaryota</taxon>
        <taxon>Fungi</taxon>
        <taxon>Dikarya</taxon>
        <taxon>Ascomycota</taxon>
        <taxon>Pezizomycotina</taxon>
        <taxon>Dothideomycetes</taxon>
        <taxon>Pleosporomycetidae</taxon>
        <taxon>Pleosporales</taxon>
        <taxon>Massarineae</taxon>
        <taxon>Periconiaceae</taxon>
        <taxon>Periconia</taxon>
    </lineage>
</organism>
<keyword evidence="3" id="KW-0949">S-adenosyl-L-methionine</keyword>
<evidence type="ECO:0000259" key="5">
    <source>
        <dbReference type="Pfam" id="PF08100"/>
    </source>
</evidence>
<protein>
    <recommendedName>
        <fullName evidence="8">O-methyltransferase domain-containing protein</fullName>
    </recommendedName>
</protein>
<dbReference type="PANTHER" id="PTHR43712">
    <property type="entry name" value="PUTATIVE (AFU_ORTHOLOGUE AFUA_4G14580)-RELATED"/>
    <property type="match status" value="1"/>
</dbReference>
<gene>
    <name evidence="6" type="ORF">PDIGIT_LOCUS10119</name>
</gene>
<keyword evidence="2" id="KW-0808">Transferase</keyword>
<dbReference type="EMBL" id="CAOQHR010000007">
    <property type="protein sequence ID" value="CAI6337012.1"/>
    <property type="molecule type" value="Genomic_DNA"/>
</dbReference>
<dbReference type="Proteomes" id="UP001152607">
    <property type="component" value="Unassembled WGS sequence"/>
</dbReference>
<dbReference type="InterPro" id="IPR001077">
    <property type="entry name" value="COMT_C"/>
</dbReference>
<dbReference type="InterPro" id="IPR036388">
    <property type="entry name" value="WH-like_DNA-bd_sf"/>
</dbReference>
<dbReference type="GO" id="GO:0046983">
    <property type="term" value="F:protein dimerization activity"/>
    <property type="evidence" value="ECO:0007669"/>
    <property type="project" value="InterPro"/>
</dbReference>
<evidence type="ECO:0000256" key="2">
    <source>
        <dbReference type="ARBA" id="ARBA00022679"/>
    </source>
</evidence>
<dbReference type="InterPro" id="IPR029063">
    <property type="entry name" value="SAM-dependent_MTases_sf"/>
</dbReference>
<dbReference type="SUPFAM" id="SSF46785">
    <property type="entry name" value="Winged helix' DNA-binding domain"/>
    <property type="match status" value="1"/>
</dbReference>
<keyword evidence="1" id="KW-0489">Methyltransferase</keyword>
<evidence type="ECO:0008006" key="8">
    <source>
        <dbReference type="Google" id="ProtNLM"/>
    </source>
</evidence>
<evidence type="ECO:0000313" key="7">
    <source>
        <dbReference type="Proteomes" id="UP001152607"/>
    </source>
</evidence>